<dbReference type="GO" id="GO:0015074">
    <property type="term" value="P:DNA integration"/>
    <property type="evidence" value="ECO:0007669"/>
    <property type="project" value="InterPro"/>
</dbReference>
<dbReference type="InterPro" id="IPR048020">
    <property type="entry name" value="Transpos_IS3"/>
</dbReference>
<dbReference type="RefSeq" id="WP_123193155.1">
    <property type="nucleotide sequence ID" value="NZ_QICD01000053.1"/>
</dbReference>
<comment type="function">
    <text evidence="1">Involved in the transposition of the insertion sequence.</text>
</comment>
<dbReference type="AlphaFoldDB" id="A0A3N0ASQ5"/>
<dbReference type="Gene3D" id="3.30.420.10">
    <property type="entry name" value="Ribonuclease H-like superfamily/Ribonuclease H"/>
    <property type="match status" value="1"/>
</dbReference>
<dbReference type="InterPro" id="IPR036397">
    <property type="entry name" value="RNaseH_sf"/>
</dbReference>
<dbReference type="Pfam" id="PF00665">
    <property type="entry name" value="rve"/>
    <property type="match status" value="1"/>
</dbReference>
<dbReference type="InterPro" id="IPR012337">
    <property type="entry name" value="RNaseH-like_sf"/>
</dbReference>
<keyword evidence="4" id="KW-1185">Reference proteome</keyword>
<dbReference type="PROSITE" id="PS50994">
    <property type="entry name" value="INTEGRASE"/>
    <property type="match status" value="1"/>
</dbReference>
<dbReference type="InterPro" id="IPR050900">
    <property type="entry name" value="Transposase_IS3/IS150/IS904"/>
</dbReference>
<feature type="domain" description="Integrase catalytic" evidence="2">
    <location>
        <begin position="152"/>
        <end position="315"/>
    </location>
</feature>
<dbReference type="PANTHER" id="PTHR46889:SF4">
    <property type="entry name" value="TRANSPOSASE INSO FOR INSERTION SEQUENCE ELEMENT IS911B-RELATED"/>
    <property type="match status" value="1"/>
</dbReference>
<comment type="caution">
    <text evidence="3">The sequence shown here is derived from an EMBL/GenBank/DDBJ whole genome shotgun (WGS) entry which is preliminary data.</text>
</comment>
<name>A0A3N0ASQ5_9ACTN</name>
<dbReference type="InterPro" id="IPR001584">
    <property type="entry name" value="Integrase_cat-core"/>
</dbReference>
<dbReference type="EMBL" id="QICD01000053">
    <property type="protein sequence ID" value="RNL37569.1"/>
    <property type="molecule type" value="Genomic_DNA"/>
</dbReference>
<dbReference type="SUPFAM" id="SSF53098">
    <property type="entry name" value="Ribonuclease H-like"/>
    <property type="match status" value="1"/>
</dbReference>
<dbReference type="InterPro" id="IPR025948">
    <property type="entry name" value="HTH-like_dom"/>
</dbReference>
<dbReference type="Proteomes" id="UP000278632">
    <property type="component" value="Unassembled WGS sequence"/>
</dbReference>
<evidence type="ECO:0000313" key="3">
    <source>
        <dbReference type="EMBL" id="RNL37569.1"/>
    </source>
</evidence>
<protein>
    <submittedName>
        <fullName evidence="3">IS3 family transposase</fullName>
    </submittedName>
</protein>
<dbReference type="Pfam" id="PF13276">
    <property type="entry name" value="HTH_21"/>
    <property type="match status" value="1"/>
</dbReference>
<accession>A0A3N0ASQ5</accession>
<dbReference type="GO" id="GO:0003676">
    <property type="term" value="F:nucleic acid binding"/>
    <property type="evidence" value="ECO:0007669"/>
    <property type="project" value="InterPro"/>
</dbReference>
<organism evidence="3 4">
    <name type="scientific">Paraeggerthella hongkongensis</name>
    <dbReference type="NCBI Taxonomy" id="230658"/>
    <lineage>
        <taxon>Bacteria</taxon>
        <taxon>Bacillati</taxon>
        <taxon>Actinomycetota</taxon>
        <taxon>Coriobacteriia</taxon>
        <taxon>Eggerthellales</taxon>
        <taxon>Eggerthellaceae</taxon>
        <taxon>Paraeggerthella</taxon>
    </lineage>
</organism>
<gene>
    <name evidence="3" type="ORF">DMP08_12265</name>
</gene>
<dbReference type="NCBIfam" id="NF033516">
    <property type="entry name" value="transpos_IS3"/>
    <property type="match status" value="1"/>
</dbReference>
<sequence>MARVAQAQPRTRNGKRVFKKSRSLLRKRAGVEPRYQLMFAEKANYPVRWMSKHLEVSRSGFYSWVSLGCPEDDWSCVREAVYRVWTQSDRRFGARFILAFLPDEFRGTTLYRVRKCMRELGIKGCTPYKSKRTTIPDKNAKPKPDLMRRDFTSPIPTYKLVGDITYLRTHQGWLYLSTVIDLNTRMVVGWSLSERMTADIVVNALASAKARGYVAENAIFHSDKGAQYTSRLLAEWARDNNVRLSCSRTGNCHDNAVAESFFATLKNEMYYRRSFSSRAEAKMAVINFIESYYNRKRPHSTIGYQVPAEVMEDFFKRTAPKQPALQKAA</sequence>
<proteinExistence type="predicted"/>
<evidence type="ECO:0000259" key="2">
    <source>
        <dbReference type="PROSITE" id="PS50994"/>
    </source>
</evidence>
<evidence type="ECO:0000313" key="4">
    <source>
        <dbReference type="Proteomes" id="UP000278632"/>
    </source>
</evidence>
<dbReference type="OrthoDB" id="4281720at2"/>
<evidence type="ECO:0000256" key="1">
    <source>
        <dbReference type="ARBA" id="ARBA00002286"/>
    </source>
</evidence>
<reference evidence="4" key="1">
    <citation type="submission" date="2018-05" db="EMBL/GenBank/DDBJ databases">
        <title>Genome Sequencing of selected type strains of the family Eggerthellaceae.</title>
        <authorList>
            <person name="Danylec N."/>
            <person name="Stoll D.A."/>
            <person name="Doetsch A."/>
            <person name="Huch M."/>
        </authorList>
    </citation>
    <scope>NUCLEOTIDE SEQUENCE [LARGE SCALE GENOMIC DNA]</scope>
    <source>
        <strain evidence="4">DSM 16106</strain>
    </source>
</reference>
<dbReference type="PANTHER" id="PTHR46889">
    <property type="entry name" value="TRANSPOSASE INSF FOR INSERTION SEQUENCE IS3B-RELATED"/>
    <property type="match status" value="1"/>
</dbReference>
<dbReference type="Pfam" id="PF13333">
    <property type="entry name" value="rve_2"/>
    <property type="match status" value="1"/>
</dbReference>